<protein>
    <recommendedName>
        <fullName evidence="3">histidine kinase</fullName>
        <ecNumber evidence="3">2.7.13.3</ecNumber>
    </recommendedName>
</protein>
<dbReference type="RefSeq" id="WP_074686012.1">
    <property type="nucleotide sequence ID" value="NZ_FNNF01000008.1"/>
</dbReference>
<dbReference type="PROSITE" id="PS50109">
    <property type="entry name" value="HIS_KIN"/>
    <property type="match status" value="1"/>
</dbReference>
<dbReference type="SUPFAM" id="SSF55874">
    <property type="entry name" value="ATPase domain of HSP90 chaperone/DNA topoisomerase II/histidine kinase"/>
    <property type="match status" value="1"/>
</dbReference>
<dbReference type="Gene3D" id="3.30.565.10">
    <property type="entry name" value="Histidine kinase-like ATPase, C-terminal domain"/>
    <property type="match status" value="1"/>
</dbReference>
<keyword evidence="8 11" id="KW-1133">Transmembrane helix</keyword>
<evidence type="ECO:0000259" key="12">
    <source>
        <dbReference type="PROSITE" id="PS50109"/>
    </source>
</evidence>
<dbReference type="Proteomes" id="UP000182429">
    <property type="component" value="Unassembled WGS sequence"/>
</dbReference>
<dbReference type="GO" id="GO:0005886">
    <property type="term" value="C:plasma membrane"/>
    <property type="evidence" value="ECO:0007669"/>
    <property type="project" value="TreeGrafter"/>
</dbReference>
<keyword evidence="6 11" id="KW-0812">Transmembrane</keyword>
<evidence type="ECO:0000256" key="2">
    <source>
        <dbReference type="ARBA" id="ARBA00004370"/>
    </source>
</evidence>
<keyword evidence="7 14" id="KW-0418">Kinase</keyword>
<gene>
    <name evidence="14" type="ORF">SAMN04487759_10874</name>
</gene>
<dbReference type="InterPro" id="IPR036890">
    <property type="entry name" value="HATPase_C_sf"/>
</dbReference>
<sequence length="434" mass="50067">MKLTITRRLTLFYCVILSIFLTVVEGSLYFIHEYVDDANTKLSLSSSVMNSVEYIHYENEVISLDNAFPTYVGGTLIGIFNEEGRRIKGNIPVSFSSISFKEGTYQLKKVDKDYYLIYDHHLIFSHSQSLWIRGIAIRGSRTSLMTHYLRIASLILPVLLIAILWMGYFMTKRALMPIVDISKDVSSIRKVDDLSKRLRVGEVEDELSQLSYEINEMLGEIEASFIHEKQFYGDVSHELKTPVAIIQTECESLMEDGHEEVERIHEQAIKMGRIINQMLLLSRTHHKIEKEEIDLSLLFLSEVEQMREIADKKEIVIKSDIEEGILYYGDEVMLMRMLMNLLDNAIKYQEEKGVINVRLYKDKEIVLIVEDQGIGMSDEEKQHFFDRFYRGKGRYLSEGSGMGMAIVKWIIEKHQGSIEVESSLGKGTKITVKL</sequence>
<evidence type="ECO:0000256" key="3">
    <source>
        <dbReference type="ARBA" id="ARBA00012438"/>
    </source>
</evidence>
<dbReference type="InterPro" id="IPR036097">
    <property type="entry name" value="HisK_dim/P_sf"/>
</dbReference>
<keyword evidence="5" id="KW-0808">Transferase</keyword>
<keyword evidence="10 11" id="KW-0472">Membrane</keyword>
<dbReference type="GO" id="GO:0000155">
    <property type="term" value="F:phosphorelay sensor kinase activity"/>
    <property type="evidence" value="ECO:0007669"/>
    <property type="project" value="InterPro"/>
</dbReference>
<dbReference type="Gene3D" id="1.10.287.130">
    <property type="match status" value="1"/>
</dbReference>
<evidence type="ECO:0000256" key="8">
    <source>
        <dbReference type="ARBA" id="ARBA00022989"/>
    </source>
</evidence>
<dbReference type="PANTHER" id="PTHR45436:SF5">
    <property type="entry name" value="SENSOR HISTIDINE KINASE TRCS"/>
    <property type="match status" value="1"/>
</dbReference>
<comment type="subcellular location">
    <subcellularLocation>
        <location evidence="2">Membrane</location>
    </subcellularLocation>
</comment>
<evidence type="ECO:0000256" key="4">
    <source>
        <dbReference type="ARBA" id="ARBA00022553"/>
    </source>
</evidence>
<dbReference type="CDD" id="cd00082">
    <property type="entry name" value="HisKA"/>
    <property type="match status" value="1"/>
</dbReference>
<accession>A0A1H2S871</accession>
<dbReference type="InterPro" id="IPR050428">
    <property type="entry name" value="TCS_sensor_his_kinase"/>
</dbReference>
<dbReference type="OrthoDB" id="9813151at2"/>
<evidence type="ECO:0000256" key="1">
    <source>
        <dbReference type="ARBA" id="ARBA00000085"/>
    </source>
</evidence>
<evidence type="ECO:0000256" key="5">
    <source>
        <dbReference type="ARBA" id="ARBA00022679"/>
    </source>
</evidence>
<reference evidence="14 15" key="1">
    <citation type="submission" date="2016-10" db="EMBL/GenBank/DDBJ databases">
        <authorList>
            <person name="de Groot N.N."/>
        </authorList>
    </citation>
    <scope>NUCLEOTIDE SEQUENCE [LARGE SCALE GENOMIC DNA]</scope>
    <source>
        <strain evidence="14 15">S3b</strain>
    </source>
</reference>
<feature type="domain" description="HAMP" evidence="13">
    <location>
        <begin position="172"/>
        <end position="226"/>
    </location>
</feature>
<proteinExistence type="predicted"/>
<dbReference type="Pfam" id="PF00512">
    <property type="entry name" value="HisKA"/>
    <property type="match status" value="1"/>
</dbReference>
<evidence type="ECO:0000256" key="7">
    <source>
        <dbReference type="ARBA" id="ARBA00022777"/>
    </source>
</evidence>
<name>A0A1H2S871_9FIRM</name>
<dbReference type="EMBL" id="FNNF01000008">
    <property type="protein sequence ID" value="SDW27803.1"/>
    <property type="molecule type" value="Genomic_DNA"/>
</dbReference>
<organism evidence="14 15">
    <name type="scientific">Kandleria vitulina</name>
    <dbReference type="NCBI Taxonomy" id="1630"/>
    <lineage>
        <taxon>Bacteria</taxon>
        <taxon>Bacillati</taxon>
        <taxon>Bacillota</taxon>
        <taxon>Erysipelotrichia</taxon>
        <taxon>Erysipelotrichales</taxon>
        <taxon>Coprobacillaceae</taxon>
        <taxon>Kandleria</taxon>
    </lineage>
</organism>
<dbReference type="SMART" id="SM00387">
    <property type="entry name" value="HATPase_c"/>
    <property type="match status" value="1"/>
</dbReference>
<keyword evidence="9" id="KW-0902">Two-component regulatory system</keyword>
<evidence type="ECO:0000256" key="10">
    <source>
        <dbReference type="ARBA" id="ARBA00023136"/>
    </source>
</evidence>
<feature type="transmembrane region" description="Helical" evidence="11">
    <location>
        <begin position="12"/>
        <end position="31"/>
    </location>
</feature>
<dbReference type="PROSITE" id="PS50885">
    <property type="entry name" value="HAMP"/>
    <property type="match status" value="1"/>
</dbReference>
<evidence type="ECO:0000256" key="9">
    <source>
        <dbReference type="ARBA" id="ARBA00023012"/>
    </source>
</evidence>
<evidence type="ECO:0000256" key="6">
    <source>
        <dbReference type="ARBA" id="ARBA00022692"/>
    </source>
</evidence>
<dbReference type="InterPro" id="IPR003594">
    <property type="entry name" value="HATPase_dom"/>
</dbReference>
<feature type="domain" description="Histidine kinase" evidence="12">
    <location>
        <begin position="234"/>
        <end position="434"/>
    </location>
</feature>
<comment type="catalytic activity">
    <reaction evidence="1">
        <text>ATP + protein L-histidine = ADP + protein N-phospho-L-histidine.</text>
        <dbReference type="EC" id="2.7.13.3"/>
    </reaction>
</comment>
<evidence type="ECO:0000313" key="15">
    <source>
        <dbReference type="Proteomes" id="UP000182429"/>
    </source>
</evidence>
<evidence type="ECO:0000313" key="14">
    <source>
        <dbReference type="EMBL" id="SDW27803.1"/>
    </source>
</evidence>
<evidence type="ECO:0000256" key="11">
    <source>
        <dbReference type="SAM" id="Phobius"/>
    </source>
</evidence>
<dbReference type="PRINTS" id="PR00344">
    <property type="entry name" value="BCTRLSENSOR"/>
</dbReference>
<dbReference type="PANTHER" id="PTHR45436">
    <property type="entry name" value="SENSOR HISTIDINE KINASE YKOH"/>
    <property type="match status" value="1"/>
</dbReference>
<dbReference type="InterPro" id="IPR003661">
    <property type="entry name" value="HisK_dim/P_dom"/>
</dbReference>
<evidence type="ECO:0000259" key="13">
    <source>
        <dbReference type="PROSITE" id="PS50885"/>
    </source>
</evidence>
<dbReference type="SUPFAM" id="SSF47384">
    <property type="entry name" value="Homodimeric domain of signal transducing histidine kinase"/>
    <property type="match status" value="1"/>
</dbReference>
<dbReference type="EC" id="2.7.13.3" evidence="3"/>
<dbReference type="InterPro" id="IPR003660">
    <property type="entry name" value="HAMP_dom"/>
</dbReference>
<dbReference type="InterPro" id="IPR004358">
    <property type="entry name" value="Sig_transdc_His_kin-like_C"/>
</dbReference>
<dbReference type="STRING" id="1630.SAMN05216514_10888"/>
<dbReference type="FunFam" id="3.30.565.10:FF:000006">
    <property type="entry name" value="Sensor histidine kinase WalK"/>
    <property type="match status" value="1"/>
</dbReference>
<dbReference type="Pfam" id="PF02518">
    <property type="entry name" value="HATPase_c"/>
    <property type="match status" value="1"/>
</dbReference>
<dbReference type="AlphaFoldDB" id="A0A1H2S871"/>
<feature type="transmembrane region" description="Helical" evidence="11">
    <location>
        <begin position="148"/>
        <end position="168"/>
    </location>
</feature>
<dbReference type="SMART" id="SM00388">
    <property type="entry name" value="HisKA"/>
    <property type="match status" value="1"/>
</dbReference>
<keyword evidence="4" id="KW-0597">Phosphoprotein</keyword>
<dbReference type="eggNOG" id="COG5002">
    <property type="taxonomic scope" value="Bacteria"/>
</dbReference>
<dbReference type="InterPro" id="IPR005467">
    <property type="entry name" value="His_kinase_dom"/>
</dbReference>